<evidence type="ECO:0000313" key="7">
    <source>
        <dbReference type="Proteomes" id="UP001172791"/>
    </source>
</evidence>
<evidence type="ECO:0000259" key="3">
    <source>
        <dbReference type="Pfam" id="PF20169"/>
    </source>
</evidence>
<dbReference type="PANTHER" id="PTHR43854:SF1">
    <property type="entry name" value="INDOLEPYRUVATE OXIDOREDUCTASE SUBUNIT IORB"/>
    <property type="match status" value="1"/>
</dbReference>
<feature type="domain" description="DUF6537" evidence="3">
    <location>
        <begin position="245"/>
        <end position="459"/>
    </location>
</feature>
<name>A0AAW7MND4_9BURK</name>
<dbReference type="InterPro" id="IPR002869">
    <property type="entry name" value="Pyrv_flavodox_OxRed_cen"/>
</dbReference>
<proteinExistence type="predicted"/>
<comment type="caution">
    <text evidence="4">The sequence shown here is derived from an EMBL/GenBank/DDBJ whole genome shotgun (WGS) entry which is preliminary data.</text>
</comment>
<dbReference type="RefSeq" id="WP_301234905.1">
    <property type="nucleotide sequence ID" value="NZ_QAIC01000040.1"/>
</dbReference>
<dbReference type="Gene3D" id="3.40.920.10">
    <property type="entry name" value="Pyruvate-ferredoxin oxidoreductase, PFOR, domain III"/>
    <property type="match status" value="1"/>
</dbReference>
<dbReference type="NCBIfam" id="NF006179">
    <property type="entry name" value="PRK08312.1"/>
    <property type="match status" value="1"/>
</dbReference>
<evidence type="ECO:0000256" key="1">
    <source>
        <dbReference type="ARBA" id="ARBA00023002"/>
    </source>
</evidence>
<dbReference type="SUPFAM" id="SSF53323">
    <property type="entry name" value="Pyruvate-ferredoxin oxidoreductase, PFOR, domain III"/>
    <property type="match status" value="1"/>
</dbReference>
<evidence type="ECO:0000259" key="2">
    <source>
        <dbReference type="Pfam" id="PF01558"/>
    </source>
</evidence>
<evidence type="ECO:0000313" key="5">
    <source>
        <dbReference type="EMBL" id="MDN4579607.1"/>
    </source>
</evidence>
<protein>
    <submittedName>
        <fullName evidence="4">Indolepyruvate oxidoreductase subunit B</fullName>
    </submittedName>
</protein>
<dbReference type="EMBL" id="QAIC01000040">
    <property type="protein sequence ID" value="MDN4574103.1"/>
    <property type="molecule type" value="Genomic_DNA"/>
</dbReference>
<dbReference type="Proteomes" id="UP001172791">
    <property type="component" value="Unassembled WGS sequence"/>
</dbReference>
<dbReference type="EMBL" id="QAID01000043">
    <property type="protein sequence ID" value="MDN4579607.1"/>
    <property type="molecule type" value="Genomic_DNA"/>
</dbReference>
<evidence type="ECO:0000313" key="6">
    <source>
        <dbReference type="Proteomes" id="UP001172788"/>
    </source>
</evidence>
<dbReference type="Pfam" id="PF01558">
    <property type="entry name" value="POR"/>
    <property type="match status" value="1"/>
</dbReference>
<dbReference type="PANTHER" id="PTHR43854">
    <property type="entry name" value="INDOLEPYRUVATE OXIDOREDUCTASE SUBUNIT IORB"/>
    <property type="match status" value="1"/>
</dbReference>
<evidence type="ECO:0000313" key="4">
    <source>
        <dbReference type="EMBL" id="MDN4574103.1"/>
    </source>
</evidence>
<keyword evidence="6" id="KW-1185">Reference proteome</keyword>
<dbReference type="InterPro" id="IPR046667">
    <property type="entry name" value="DUF6537"/>
</dbReference>
<dbReference type="Proteomes" id="UP001172788">
    <property type="component" value="Unassembled WGS sequence"/>
</dbReference>
<keyword evidence="1" id="KW-0560">Oxidoreductase</keyword>
<sequence length="521" mass="55938">MAVSKTRSYTVLIAALGGEGGGVLTDWLIEAANQLDFPVQSTSIPGVAQRTGATTYYVEIFPQARSELGGKEPVLSLTPSPGSVDAVVASEIVEAGRAIQRGWVTPGRTTLVSSTHREYAVIEKSAMGDGRYDTQPIIDAAQRLAHRAVFGDLRALAMANGTVINTVMFGALVGAGSLPLSRAACEEAIRRTGKAVEASLSGFAAGYALATTGLARDASATISQLTGKDAAGPQAAQLSQFPRELHEIVAAGIAQVVDYQDERYVKTYVERLQPIVTMERDAGGGAAGYPVSRETARYLALWMSYEDVIRVADLKTRRERLLRVRAEVGAKQNEPVMLTEYLKPGIEELCSVLPRGLAAMARRWGERHGKDVHVGLHIKTTSVRGFAMLVALRSLRRWRRGSARFHEEQALIGEWLEVIGSALPRSMSQAHELALCGNLVKGYGQTHLRGRANLRKILDDVAKSSAMTGAELSQRIAAARKAALADPESRALSAMLGLPVPAPKVQPIRFSPKPKRVAATS</sequence>
<dbReference type="Pfam" id="PF20169">
    <property type="entry name" value="DUF6537"/>
    <property type="match status" value="1"/>
</dbReference>
<dbReference type="GO" id="GO:0016903">
    <property type="term" value="F:oxidoreductase activity, acting on the aldehyde or oxo group of donors"/>
    <property type="evidence" value="ECO:0007669"/>
    <property type="project" value="InterPro"/>
</dbReference>
<gene>
    <name evidence="4" type="ORF">DBA34_12640</name>
    <name evidence="5" type="ORF">DBB29_15950</name>
</gene>
<dbReference type="AlphaFoldDB" id="A0AAW7MND4"/>
<reference evidence="4" key="1">
    <citation type="submission" date="2018-04" db="EMBL/GenBank/DDBJ databases">
        <authorList>
            <person name="Jy Z."/>
        </authorList>
    </citation>
    <scope>NUCLEOTIDE SEQUENCE</scope>
    <source>
        <strain evidence="5">AS13</strain>
        <strain evidence="4">LA18</strain>
    </source>
</reference>
<organism evidence="4 7">
    <name type="scientific">Pandoraea cepalis</name>
    <dbReference type="NCBI Taxonomy" id="2508294"/>
    <lineage>
        <taxon>Bacteria</taxon>
        <taxon>Pseudomonadati</taxon>
        <taxon>Pseudomonadota</taxon>
        <taxon>Betaproteobacteria</taxon>
        <taxon>Burkholderiales</taxon>
        <taxon>Burkholderiaceae</taxon>
        <taxon>Pandoraea</taxon>
    </lineage>
</organism>
<dbReference type="InterPro" id="IPR052198">
    <property type="entry name" value="IorB_Oxidoreductase"/>
</dbReference>
<dbReference type="InterPro" id="IPR019752">
    <property type="entry name" value="Pyrv/ketoisovalerate_OxRed_cat"/>
</dbReference>
<feature type="domain" description="Pyruvate/ketoisovalerate oxidoreductase catalytic" evidence="2">
    <location>
        <begin position="17"/>
        <end position="207"/>
    </location>
</feature>
<accession>A0AAW7MND4</accession>